<dbReference type="CDD" id="cd18103">
    <property type="entry name" value="SpoU-like_RlmB"/>
    <property type="match status" value="1"/>
</dbReference>
<evidence type="ECO:0000313" key="10">
    <source>
        <dbReference type="Proteomes" id="UP000197215"/>
    </source>
</evidence>
<evidence type="ECO:0000256" key="2">
    <source>
        <dbReference type="ARBA" id="ARBA00022552"/>
    </source>
</evidence>
<dbReference type="GO" id="GO:0003723">
    <property type="term" value="F:RNA binding"/>
    <property type="evidence" value="ECO:0007669"/>
    <property type="project" value="InterPro"/>
</dbReference>
<reference evidence="9 10" key="1">
    <citation type="submission" date="2017-06" db="EMBL/GenBank/DDBJ databases">
        <authorList>
            <person name="Kim H.J."/>
            <person name="Triplett B.A."/>
        </authorList>
    </citation>
    <scope>NUCLEOTIDE SEQUENCE [LARGE SCALE GENOMIC DNA]</scope>
    <source>
        <strain evidence="9 10">MWH-VicM1</strain>
    </source>
</reference>
<protein>
    <recommendedName>
        <fullName evidence="6">23S rRNA (guanosine-2'-O-)-methyltransferase RlmB</fullName>
        <ecNumber evidence="6">2.1.1.185</ecNumber>
    </recommendedName>
    <alternativeName>
        <fullName evidence="6">23S rRNA (guanosine2251 2'-O)-methyltransferase</fullName>
    </alternativeName>
    <alternativeName>
        <fullName evidence="6">23S rRNA Gm2251 2'-O-methyltransferase</fullName>
    </alternativeName>
</protein>
<evidence type="ECO:0000256" key="4">
    <source>
        <dbReference type="ARBA" id="ARBA00022679"/>
    </source>
</evidence>
<evidence type="ECO:0000256" key="6">
    <source>
        <dbReference type="HAMAP-Rule" id="MF_01887"/>
    </source>
</evidence>
<dbReference type="Proteomes" id="UP000197215">
    <property type="component" value="Unassembled WGS sequence"/>
</dbReference>
<keyword evidence="1 6" id="KW-0963">Cytoplasm</keyword>
<evidence type="ECO:0000256" key="1">
    <source>
        <dbReference type="ARBA" id="ARBA00022490"/>
    </source>
</evidence>
<evidence type="ECO:0000256" key="7">
    <source>
        <dbReference type="SAM" id="MobiDB-lite"/>
    </source>
</evidence>
<evidence type="ECO:0000256" key="5">
    <source>
        <dbReference type="ARBA" id="ARBA00022691"/>
    </source>
</evidence>
<comment type="catalytic activity">
    <reaction evidence="6">
        <text>guanosine(2251) in 23S rRNA + S-adenosyl-L-methionine = 2'-O-methylguanosine(2251) in 23S rRNA + S-adenosyl-L-homocysteine + H(+)</text>
        <dbReference type="Rhea" id="RHEA:24140"/>
        <dbReference type="Rhea" id="RHEA-COMP:10239"/>
        <dbReference type="Rhea" id="RHEA-COMP:10241"/>
        <dbReference type="ChEBI" id="CHEBI:15378"/>
        <dbReference type="ChEBI" id="CHEBI:57856"/>
        <dbReference type="ChEBI" id="CHEBI:59789"/>
        <dbReference type="ChEBI" id="CHEBI:74269"/>
        <dbReference type="ChEBI" id="CHEBI:74445"/>
        <dbReference type="EC" id="2.1.1.185"/>
    </reaction>
</comment>
<evidence type="ECO:0000256" key="3">
    <source>
        <dbReference type="ARBA" id="ARBA00022603"/>
    </source>
</evidence>
<dbReference type="OrthoDB" id="9785673at2"/>
<feature type="binding site" evidence="6">
    <location>
        <position position="247"/>
    </location>
    <ligand>
        <name>S-adenosyl-L-methionine</name>
        <dbReference type="ChEBI" id="CHEBI:59789"/>
    </ligand>
</feature>
<comment type="similarity">
    <text evidence="6">Belongs to the class IV-like SAM-binding methyltransferase superfamily. RNA methyltransferase TrmH family. RlmB subfamily.</text>
</comment>
<keyword evidence="3 6" id="KW-0489">Methyltransferase</keyword>
<dbReference type="GO" id="GO:0070039">
    <property type="term" value="F:rRNA (guanosine-2'-O-)-methyltransferase activity"/>
    <property type="evidence" value="ECO:0007669"/>
    <property type="project" value="UniProtKB-UniRule"/>
</dbReference>
<keyword evidence="4 6" id="KW-0808">Transferase</keyword>
<dbReference type="AlphaFoldDB" id="A0A212U0K5"/>
<dbReference type="InterPro" id="IPR029026">
    <property type="entry name" value="tRNA_m1G_MTases_N"/>
</dbReference>
<dbReference type="SUPFAM" id="SSF75217">
    <property type="entry name" value="alpha/beta knot"/>
    <property type="match status" value="1"/>
</dbReference>
<dbReference type="InterPro" id="IPR024915">
    <property type="entry name" value="23S_rRNA_MeTrfase_RlmB"/>
</dbReference>
<dbReference type="SUPFAM" id="SSF55315">
    <property type="entry name" value="L30e-like"/>
    <property type="match status" value="1"/>
</dbReference>
<dbReference type="InterPro" id="IPR004441">
    <property type="entry name" value="rRNA_MeTrfase_TrmH"/>
</dbReference>
<dbReference type="SMART" id="SM00967">
    <property type="entry name" value="SpoU_sub_bind"/>
    <property type="match status" value="1"/>
</dbReference>
<dbReference type="FunFam" id="3.40.1280.10:FF:000008">
    <property type="entry name" value="Group 3 RNA methyltransferase TrmH"/>
    <property type="match status" value="1"/>
</dbReference>
<dbReference type="PANTHER" id="PTHR46429">
    <property type="entry name" value="23S RRNA (GUANOSINE-2'-O-)-METHYLTRANSFERASE RLMB"/>
    <property type="match status" value="1"/>
</dbReference>
<dbReference type="InterPro" id="IPR029064">
    <property type="entry name" value="Ribosomal_eL30-like_sf"/>
</dbReference>
<dbReference type="Pfam" id="PF00588">
    <property type="entry name" value="SpoU_methylase"/>
    <property type="match status" value="1"/>
</dbReference>
<comment type="subcellular location">
    <subcellularLocation>
        <location evidence="6">Cytoplasm</location>
    </subcellularLocation>
</comment>
<feature type="compositionally biased region" description="Basic and acidic residues" evidence="7">
    <location>
        <begin position="1"/>
        <end position="14"/>
    </location>
</feature>
<organism evidence="9 10">
    <name type="scientific">Polynucleobacter victoriensis</name>
    <dbReference type="NCBI Taxonomy" id="2049319"/>
    <lineage>
        <taxon>Bacteria</taxon>
        <taxon>Pseudomonadati</taxon>
        <taxon>Pseudomonadota</taxon>
        <taxon>Betaproteobacteria</taxon>
        <taxon>Burkholderiales</taxon>
        <taxon>Burkholderiaceae</taxon>
        <taxon>Polynucleobacter</taxon>
    </lineage>
</organism>
<feature type="binding site" evidence="6">
    <location>
        <position position="218"/>
    </location>
    <ligand>
        <name>S-adenosyl-L-methionine</name>
        <dbReference type="ChEBI" id="CHEBI:59789"/>
    </ligand>
</feature>
<dbReference type="Pfam" id="PF08032">
    <property type="entry name" value="SpoU_sub_bind"/>
    <property type="match status" value="1"/>
</dbReference>
<feature type="region of interest" description="Disordered" evidence="7">
    <location>
        <begin position="1"/>
        <end position="23"/>
    </location>
</feature>
<evidence type="ECO:0000259" key="8">
    <source>
        <dbReference type="SMART" id="SM00967"/>
    </source>
</evidence>
<keyword evidence="10" id="KW-1185">Reference proteome</keyword>
<dbReference type="EC" id="2.1.1.185" evidence="6"/>
<dbReference type="NCBIfam" id="TIGR00186">
    <property type="entry name" value="rRNA_methyl_3"/>
    <property type="match status" value="1"/>
</dbReference>
<dbReference type="EMBL" id="FYEX01000002">
    <property type="protein sequence ID" value="SNC71654.1"/>
    <property type="molecule type" value="Genomic_DNA"/>
</dbReference>
<dbReference type="Gene3D" id="3.40.1280.10">
    <property type="match status" value="1"/>
</dbReference>
<evidence type="ECO:0000313" key="9">
    <source>
        <dbReference type="EMBL" id="SNC71654.1"/>
    </source>
</evidence>
<comment type="function">
    <text evidence="6">Specifically methylates the ribose of guanosine 2251 in 23S rRNA.</text>
</comment>
<dbReference type="GO" id="GO:0005829">
    <property type="term" value="C:cytosol"/>
    <property type="evidence" value="ECO:0007669"/>
    <property type="project" value="TreeGrafter"/>
</dbReference>
<dbReference type="InterPro" id="IPR001537">
    <property type="entry name" value="SpoU_MeTrfase"/>
</dbReference>
<keyword evidence="2 6" id="KW-0698">rRNA processing</keyword>
<sequence length="273" mass="29671">MSDREQGFRSKQDQSSRQAGGDGKQMLLGFHAVIARLRQDPESLRTVYVDPARRDRRMQDFIKTAEPILGRRLHQADTERLRTLAGNDRHQGVVAFADSISKVQTLDELLDALTGPALLLILDGVTDPHNLGACLRVADGAGVDAVIVPKDRSAHLNATVSKVASGAAETMPLIAVTNLARTMRELQEAGVWVIGTDDQTEKTLYDVDFTGPVALVMGAEGEGMRRLTRETCDELVKIPMLGGVESLNVSVASGVSLYEARRQRIAKQSKASK</sequence>
<feature type="binding site" evidence="6">
    <location>
        <position position="238"/>
    </location>
    <ligand>
        <name>S-adenosyl-L-methionine</name>
        <dbReference type="ChEBI" id="CHEBI:59789"/>
    </ligand>
</feature>
<dbReference type="Gene3D" id="3.30.1330.30">
    <property type="match status" value="1"/>
</dbReference>
<name>A0A212U0K5_9BURK</name>
<dbReference type="InterPro" id="IPR013123">
    <property type="entry name" value="SpoU_subst-bd"/>
</dbReference>
<keyword evidence="5 6" id="KW-0949">S-adenosyl-L-methionine</keyword>
<gene>
    <name evidence="6" type="primary">rlmB</name>
    <name evidence="9" type="ORF">SAMN06295916_1335</name>
</gene>
<accession>A0A212U0K5</accession>
<dbReference type="HAMAP" id="MF_01887">
    <property type="entry name" value="23SrRNA_methyltr_B"/>
    <property type="match status" value="1"/>
</dbReference>
<proteinExistence type="inferred from homology"/>
<feature type="domain" description="RNA 2-O ribose methyltransferase substrate binding" evidence="8">
    <location>
        <begin position="26"/>
        <end position="103"/>
    </location>
</feature>
<dbReference type="PANTHER" id="PTHR46429:SF1">
    <property type="entry name" value="23S RRNA (GUANOSINE-2'-O-)-METHYLTRANSFERASE RLMB"/>
    <property type="match status" value="1"/>
</dbReference>
<dbReference type="InterPro" id="IPR029028">
    <property type="entry name" value="Alpha/beta_knot_MTases"/>
</dbReference>